<organism evidence="2 3">
    <name type="scientific">Aureimonas flava</name>
    <dbReference type="NCBI Taxonomy" id="2320271"/>
    <lineage>
        <taxon>Bacteria</taxon>
        <taxon>Pseudomonadati</taxon>
        <taxon>Pseudomonadota</taxon>
        <taxon>Alphaproteobacteria</taxon>
        <taxon>Hyphomicrobiales</taxon>
        <taxon>Aurantimonadaceae</taxon>
        <taxon>Aureimonas</taxon>
    </lineage>
</organism>
<dbReference type="AlphaFoldDB" id="A0A3A1WQT4"/>
<proteinExistence type="predicted"/>
<dbReference type="EMBL" id="QYRN01000001">
    <property type="protein sequence ID" value="RIY03416.1"/>
    <property type="molecule type" value="Genomic_DNA"/>
</dbReference>
<accession>A0A3A1WQT4</accession>
<keyword evidence="1" id="KW-0732">Signal</keyword>
<sequence length="133" mass="14418">MVQAFRNRKLHLAGLAGVSLTASALLIREIDASGVYGPAGTADTLIEDMRSNLPTPQADGSILEGVAFDGRKVSLEFVADERVDLHLLRDSERSKRCGVWRSAFRRGEVEEVEYRYRQGGAASSAHLNAANCG</sequence>
<evidence type="ECO:0000313" key="3">
    <source>
        <dbReference type="Proteomes" id="UP000265750"/>
    </source>
</evidence>
<evidence type="ECO:0000313" key="2">
    <source>
        <dbReference type="EMBL" id="RIY03416.1"/>
    </source>
</evidence>
<protein>
    <submittedName>
        <fullName evidence="2">Uncharacterized protein</fullName>
    </submittedName>
</protein>
<reference evidence="3" key="1">
    <citation type="submission" date="2018-09" db="EMBL/GenBank/DDBJ databases">
        <authorList>
            <person name="Tuo L."/>
        </authorList>
    </citation>
    <scope>NUCLEOTIDE SEQUENCE [LARGE SCALE GENOMIC DNA]</scope>
    <source>
        <strain evidence="3">M2BS4Y-1</strain>
    </source>
</reference>
<gene>
    <name evidence="2" type="ORF">D3218_01235</name>
</gene>
<name>A0A3A1WQT4_9HYPH</name>
<dbReference type="Proteomes" id="UP000265750">
    <property type="component" value="Unassembled WGS sequence"/>
</dbReference>
<keyword evidence="3" id="KW-1185">Reference proteome</keyword>
<feature type="signal peptide" evidence="1">
    <location>
        <begin position="1"/>
        <end position="24"/>
    </location>
</feature>
<evidence type="ECO:0000256" key="1">
    <source>
        <dbReference type="SAM" id="SignalP"/>
    </source>
</evidence>
<feature type="chain" id="PRO_5017206839" evidence="1">
    <location>
        <begin position="25"/>
        <end position="133"/>
    </location>
</feature>
<comment type="caution">
    <text evidence="2">The sequence shown here is derived from an EMBL/GenBank/DDBJ whole genome shotgun (WGS) entry which is preliminary data.</text>
</comment>